<dbReference type="EMBL" id="JACHXU010000016">
    <property type="protein sequence ID" value="MBB3208518.1"/>
    <property type="molecule type" value="Genomic_DNA"/>
</dbReference>
<evidence type="ECO:0000313" key="7">
    <source>
        <dbReference type="EMBL" id="MBB3208518.1"/>
    </source>
</evidence>
<dbReference type="EC" id="3.4.21.107" evidence="7"/>
<dbReference type="PRINTS" id="PR00834">
    <property type="entry name" value="PROTEASES2C"/>
</dbReference>
<evidence type="ECO:0000256" key="1">
    <source>
        <dbReference type="ARBA" id="ARBA00010541"/>
    </source>
</evidence>
<dbReference type="Gene3D" id="2.30.42.10">
    <property type="match status" value="1"/>
</dbReference>
<dbReference type="SUPFAM" id="SSF50494">
    <property type="entry name" value="Trypsin-like serine proteases"/>
    <property type="match status" value="1"/>
</dbReference>
<organism evidence="7 8">
    <name type="scientific">Aporhodopirellula rubra</name>
    <dbReference type="NCBI Taxonomy" id="980271"/>
    <lineage>
        <taxon>Bacteria</taxon>
        <taxon>Pseudomonadati</taxon>
        <taxon>Planctomycetota</taxon>
        <taxon>Planctomycetia</taxon>
        <taxon>Pirellulales</taxon>
        <taxon>Pirellulaceae</taxon>
        <taxon>Aporhodopirellula</taxon>
    </lineage>
</organism>
<name>A0A7W5E1M4_9BACT</name>
<evidence type="ECO:0000256" key="4">
    <source>
        <dbReference type="SAM" id="MobiDB-lite"/>
    </source>
</evidence>
<dbReference type="Pfam" id="PF13180">
    <property type="entry name" value="PDZ_2"/>
    <property type="match status" value="1"/>
</dbReference>
<feature type="region of interest" description="Disordered" evidence="4">
    <location>
        <begin position="104"/>
        <end position="140"/>
    </location>
</feature>
<dbReference type="Proteomes" id="UP000536179">
    <property type="component" value="Unassembled WGS sequence"/>
</dbReference>
<protein>
    <submittedName>
        <fullName evidence="7">Serine protease Do</fullName>
        <ecNumber evidence="7">3.4.21.107</ecNumber>
    </submittedName>
</protein>
<evidence type="ECO:0000256" key="5">
    <source>
        <dbReference type="SAM" id="SignalP"/>
    </source>
</evidence>
<comment type="caution">
    <text evidence="7">The sequence shown here is derived from an EMBL/GenBank/DDBJ whole genome shotgun (WGS) entry which is preliminary data.</text>
</comment>
<dbReference type="PROSITE" id="PS50106">
    <property type="entry name" value="PDZ"/>
    <property type="match status" value="1"/>
</dbReference>
<gene>
    <name evidence="7" type="ORF">FHS27_004347</name>
</gene>
<dbReference type="PANTHER" id="PTHR22939:SF129">
    <property type="entry name" value="SERINE PROTEASE HTRA2, MITOCHONDRIAL"/>
    <property type="match status" value="1"/>
</dbReference>
<evidence type="ECO:0000259" key="6">
    <source>
        <dbReference type="PROSITE" id="PS50106"/>
    </source>
</evidence>
<proteinExistence type="inferred from homology"/>
<dbReference type="SMART" id="SM00228">
    <property type="entry name" value="PDZ"/>
    <property type="match status" value="1"/>
</dbReference>
<dbReference type="RefSeq" id="WP_246420360.1">
    <property type="nucleotide sequence ID" value="NZ_JACHXU010000016.1"/>
</dbReference>
<reference evidence="7 8" key="1">
    <citation type="submission" date="2020-08" db="EMBL/GenBank/DDBJ databases">
        <title>Genomic Encyclopedia of Type Strains, Phase III (KMG-III): the genomes of soil and plant-associated and newly described type strains.</title>
        <authorList>
            <person name="Whitman W."/>
        </authorList>
    </citation>
    <scope>NUCLEOTIDE SEQUENCE [LARGE SCALE GENOMIC DNA]</scope>
    <source>
        <strain evidence="7 8">CECT 8075</strain>
    </source>
</reference>
<dbReference type="GO" id="GO:0004252">
    <property type="term" value="F:serine-type endopeptidase activity"/>
    <property type="evidence" value="ECO:0007669"/>
    <property type="project" value="InterPro"/>
</dbReference>
<dbReference type="Pfam" id="PF13365">
    <property type="entry name" value="Trypsin_2"/>
    <property type="match status" value="1"/>
</dbReference>
<dbReference type="InterPro" id="IPR036034">
    <property type="entry name" value="PDZ_sf"/>
</dbReference>
<evidence type="ECO:0000313" key="8">
    <source>
        <dbReference type="Proteomes" id="UP000536179"/>
    </source>
</evidence>
<keyword evidence="5" id="KW-0732">Signal</keyword>
<feature type="domain" description="PDZ" evidence="6">
    <location>
        <begin position="325"/>
        <end position="416"/>
    </location>
</feature>
<keyword evidence="8" id="KW-1185">Reference proteome</keyword>
<keyword evidence="3 7" id="KW-0378">Hydrolase</keyword>
<dbReference type="InterPro" id="IPR001478">
    <property type="entry name" value="PDZ"/>
</dbReference>
<dbReference type="AlphaFoldDB" id="A0A7W5E1M4"/>
<feature type="region of interest" description="Disordered" evidence="4">
    <location>
        <begin position="427"/>
        <end position="451"/>
    </location>
</feature>
<dbReference type="InterPro" id="IPR009003">
    <property type="entry name" value="Peptidase_S1_PA"/>
</dbReference>
<feature type="chain" id="PRO_5030753288" evidence="5">
    <location>
        <begin position="33"/>
        <end position="451"/>
    </location>
</feature>
<evidence type="ECO:0000256" key="2">
    <source>
        <dbReference type="ARBA" id="ARBA00022670"/>
    </source>
</evidence>
<feature type="region of interest" description="Disordered" evidence="4">
    <location>
        <begin position="42"/>
        <end position="78"/>
    </location>
</feature>
<keyword evidence="2 7" id="KW-0645">Protease</keyword>
<dbReference type="GO" id="GO:0006508">
    <property type="term" value="P:proteolysis"/>
    <property type="evidence" value="ECO:0007669"/>
    <property type="project" value="UniProtKB-KW"/>
</dbReference>
<evidence type="ECO:0000256" key="3">
    <source>
        <dbReference type="ARBA" id="ARBA00022801"/>
    </source>
</evidence>
<dbReference type="Gene3D" id="2.40.10.120">
    <property type="match status" value="1"/>
</dbReference>
<accession>A0A7W5E1M4</accession>
<sequence length="451" mass="48506">MRYRDMSPHCKTTAYFAITLALASFHSATAIAQEVVTLPTISNNDAQNSDTNTSAATENGSSKTAATEQEQSWKRDAQSLSRAFRHAARVATPSVVTVFSYGQNASKPSGQAPADEEIETIPPGDETLGPTPPQQSEEEGYQLTGLGSGVIVDLLPTTDSPNADSSSQTYWVMTNHHVVTSAQRVVIQLPDESELVAANVYSDPDSDIAVLRIVSDRRLNIATLGDSDELEIGDWVLAIGSPFKLEATVCAGIISAKNRGLEKIRRGRLFQTDAAINPGNSGGPLVDLDGNVIAISTAIATRNGGYQGIGFAIPVNQAKWIARELAEYERVRRAAMGVRLAELNPKLAKKLKLPNYLGVLVYQVIKDSAADVAGLESLDVILEFAGQRVRKMSALQQAVEQQPVGSTQDIKILRKGKEITKQIVLAPLEDPTALPDNTEDDSDTKPSQDQE</sequence>
<dbReference type="SUPFAM" id="SSF50156">
    <property type="entry name" value="PDZ domain-like"/>
    <property type="match status" value="1"/>
</dbReference>
<feature type="signal peptide" evidence="5">
    <location>
        <begin position="1"/>
        <end position="32"/>
    </location>
</feature>
<dbReference type="InterPro" id="IPR001940">
    <property type="entry name" value="Peptidase_S1C"/>
</dbReference>
<comment type="similarity">
    <text evidence="1">Belongs to the peptidase S1C family.</text>
</comment>
<feature type="compositionally biased region" description="Polar residues" evidence="4">
    <location>
        <begin position="42"/>
        <end position="70"/>
    </location>
</feature>
<dbReference type="PANTHER" id="PTHR22939">
    <property type="entry name" value="SERINE PROTEASE FAMILY S1C HTRA-RELATED"/>
    <property type="match status" value="1"/>
</dbReference>